<comment type="caution">
    <text evidence="1">The sequence shown here is derived from an EMBL/GenBank/DDBJ whole genome shotgun (WGS) entry which is preliminary data.</text>
</comment>
<dbReference type="Proteomes" id="UP001281761">
    <property type="component" value="Unassembled WGS sequence"/>
</dbReference>
<evidence type="ECO:0000313" key="2">
    <source>
        <dbReference type="Proteomes" id="UP001281761"/>
    </source>
</evidence>
<evidence type="ECO:0000313" key="1">
    <source>
        <dbReference type="EMBL" id="KAK2948240.1"/>
    </source>
</evidence>
<organism evidence="1 2">
    <name type="scientific">Blattamonas nauphoetae</name>
    <dbReference type="NCBI Taxonomy" id="2049346"/>
    <lineage>
        <taxon>Eukaryota</taxon>
        <taxon>Metamonada</taxon>
        <taxon>Preaxostyla</taxon>
        <taxon>Oxymonadida</taxon>
        <taxon>Blattamonas</taxon>
    </lineage>
</organism>
<gene>
    <name evidence="1" type="ORF">BLNAU_16859</name>
</gene>
<protein>
    <submittedName>
        <fullName evidence="1">Uncharacterized protein</fullName>
    </submittedName>
</protein>
<name>A0ABQ9XAI5_9EUKA</name>
<dbReference type="EMBL" id="JARBJD010000181">
    <property type="protein sequence ID" value="KAK2948240.1"/>
    <property type="molecule type" value="Genomic_DNA"/>
</dbReference>
<reference evidence="1 2" key="1">
    <citation type="journal article" date="2022" name="bioRxiv">
        <title>Genomics of Preaxostyla Flagellates Illuminates Evolutionary Transitions and the Path Towards Mitochondrial Loss.</title>
        <authorList>
            <person name="Novak L.V.F."/>
            <person name="Treitli S.C."/>
            <person name="Pyrih J."/>
            <person name="Halakuc P."/>
            <person name="Pipaliya S.V."/>
            <person name="Vacek V."/>
            <person name="Brzon O."/>
            <person name="Soukal P."/>
            <person name="Eme L."/>
            <person name="Dacks J.B."/>
            <person name="Karnkowska A."/>
            <person name="Elias M."/>
            <person name="Hampl V."/>
        </authorList>
    </citation>
    <scope>NUCLEOTIDE SEQUENCE [LARGE SCALE GENOMIC DNA]</scope>
    <source>
        <strain evidence="1">NAU3</strain>
        <tissue evidence="1">Gut</tissue>
    </source>
</reference>
<keyword evidence="2" id="KW-1185">Reference proteome</keyword>
<sequence length="89" mass="9736">MLGVLCPSRAERQNEEMTILVCDECDSITRHHSAASSESEGVGCHGGRGDGCVEASDGERADEERGGCEWRKVRVDVKTRGGWKEEGKR</sequence>
<proteinExistence type="predicted"/>
<accession>A0ABQ9XAI5</accession>